<dbReference type="AlphaFoldDB" id="A0A084IHY0"/>
<accession>A0A084IHY0</accession>
<evidence type="ECO:0000313" key="2">
    <source>
        <dbReference type="EMBL" id="KEZ76314.1"/>
    </source>
</evidence>
<gene>
    <name evidence="2" type="ORF">C41B8_15595</name>
</gene>
<keyword evidence="3" id="KW-1185">Reference proteome</keyword>
<reference evidence="2 3" key="1">
    <citation type="submission" date="2013-03" db="EMBL/GenBank/DDBJ databases">
        <title>Salinisphaera hydrothermalis C41B8 Genome Sequencing.</title>
        <authorList>
            <person name="Li C."/>
            <person name="Lai Q."/>
            <person name="Shao Z."/>
        </authorList>
    </citation>
    <scope>NUCLEOTIDE SEQUENCE [LARGE SCALE GENOMIC DNA]</scope>
    <source>
        <strain evidence="2 3">C41B8</strain>
    </source>
</reference>
<proteinExistence type="predicted"/>
<name>A0A084IHY0_SALHC</name>
<dbReference type="Proteomes" id="UP000028302">
    <property type="component" value="Unassembled WGS sequence"/>
</dbReference>
<dbReference type="EMBL" id="APNK01000033">
    <property type="protein sequence ID" value="KEZ76314.1"/>
    <property type="molecule type" value="Genomic_DNA"/>
</dbReference>
<organism evidence="2 3">
    <name type="scientific">Salinisphaera hydrothermalis (strain C41B8)</name>
    <dbReference type="NCBI Taxonomy" id="1304275"/>
    <lineage>
        <taxon>Bacteria</taxon>
        <taxon>Pseudomonadati</taxon>
        <taxon>Pseudomonadota</taxon>
        <taxon>Gammaproteobacteria</taxon>
        <taxon>Salinisphaerales</taxon>
        <taxon>Salinisphaeraceae</taxon>
        <taxon>Salinisphaera</taxon>
    </lineage>
</organism>
<comment type="caution">
    <text evidence="2">The sequence shown here is derived from an EMBL/GenBank/DDBJ whole genome shotgun (WGS) entry which is preliminary data.</text>
</comment>
<feature type="region of interest" description="Disordered" evidence="1">
    <location>
        <begin position="32"/>
        <end position="75"/>
    </location>
</feature>
<evidence type="ECO:0000313" key="3">
    <source>
        <dbReference type="Proteomes" id="UP000028302"/>
    </source>
</evidence>
<evidence type="ECO:0000256" key="1">
    <source>
        <dbReference type="SAM" id="MobiDB-lite"/>
    </source>
</evidence>
<sequence>MVCGAAVGAAADQRSMDDHLWRRPADHALANGLSFVQPRPTRNRPAMAAYGRRAQPFEPRSPRPIVGLRNKPRRG</sequence>
<protein>
    <submittedName>
        <fullName evidence="2">Uncharacterized protein</fullName>
    </submittedName>
</protein>